<dbReference type="Pfam" id="PF02275">
    <property type="entry name" value="CBAH"/>
    <property type="match status" value="1"/>
</dbReference>
<evidence type="ECO:0000313" key="11">
    <source>
        <dbReference type="EMBL" id="HIX48010.1"/>
    </source>
</evidence>
<dbReference type="EC" id="3.5.1.24" evidence="5"/>
<comment type="similarity">
    <text evidence="2">Belongs to the peptidase C59 family.</text>
</comment>
<comment type="caution">
    <text evidence="11">The sequence shown here is derived from an EMBL/GenBank/DDBJ whole genome shotgun (WGS) entry which is preliminary data.</text>
</comment>
<name>A0A9D2AS89_9FIRM</name>
<sequence>MCTSITFKNGDFYFGRNMDLEYSFGECVTVTPRRFPFRFRYEGALASHYAMIGMAAGEVSFPLYAEAVNEKGLCMAGLNFPGNASYGKAAEGKANAAVYELIPWLLGTCASVGEAEEKLGTLNLTDDAFSETMPPAPLHWMLADRERCLVIESVREGINIYEDPVGVLTNNPPFEYHRTNLNNYLNVTAQYPRAQFFRPGETGGAAAGEDGPDLKPCSQGMGGIGLPGDFSAASRFVKAAFLKWNSVCGKSEEENVSQVFHILDGVAMPRGAVITQDGNYDITTYSCCVNADTGIYYYKTYENSQISAVDMRGIDLDGDTLTAYPMETGQAIRKVN</sequence>
<dbReference type="GO" id="GO:0045302">
    <property type="term" value="F:choloylglycine hydrolase activity"/>
    <property type="evidence" value="ECO:0007669"/>
    <property type="project" value="UniProtKB-EC"/>
</dbReference>
<evidence type="ECO:0000256" key="1">
    <source>
        <dbReference type="ARBA" id="ARBA00004860"/>
    </source>
</evidence>
<evidence type="ECO:0000259" key="10">
    <source>
        <dbReference type="Pfam" id="PF02275"/>
    </source>
</evidence>
<evidence type="ECO:0000256" key="7">
    <source>
        <dbReference type="ARBA" id="ARBA00044806"/>
    </source>
</evidence>
<dbReference type="InterPro" id="IPR029132">
    <property type="entry name" value="CBAH/NAAA_C"/>
</dbReference>
<comment type="pathway">
    <text evidence="1">Lipid metabolism; bile acid biosynthesis.</text>
</comment>
<comment type="catalytic activity">
    <reaction evidence="9">
        <text>taurodeoxycholate + H2O = deoxycholate + taurine</text>
        <dbReference type="Rhea" id="RHEA:47556"/>
        <dbReference type="ChEBI" id="CHEBI:15377"/>
        <dbReference type="ChEBI" id="CHEBI:23614"/>
        <dbReference type="ChEBI" id="CHEBI:36261"/>
        <dbReference type="ChEBI" id="CHEBI:507393"/>
    </reaction>
    <physiologicalReaction direction="left-to-right" evidence="9">
        <dbReference type="Rhea" id="RHEA:47557"/>
    </physiologicalReaction>
</comment>
<reference evidence="11" key="2">
    <citation type="submission" date="2021-04" db="EMBL/GenBank/DDBJ databases">
        <authorList>
            <person name="Gilroy R."/>
        </authorList>
    </citation>
    <scope>NUCLEOTIDE SEQUENCE</scope>
    <source>
        <strain evidence="11">ChiSjej5B23-15282</strain>
    </source>
</reference>
<evidence type="ECO:0000256" key="9">
    <source>
        <dbReference type="ARBA" id="ARBA00048897"/>
    </source>
</evidence>
<dbReference type="AlphaFoldDB" id="A0A9D2AS89"/>
<evidence type="ECO:0000313" key="12">
    <source>
        <dbReference type="Proteomes" id="UP000824243"/>
    </source>
</evidence>
<dbReference type="EMBL" id="DXFA01000058">
    <property type="protein sequence ID" value="HIX48010.1"/>
    <property type="molecule type" value="Genomic_DNA"/>
</dbReference>
<dbReference type="SUPFAM" id="SSF56235">
    <property type="entry name" value="N-terminal nucleophile aminohydrolases (Ntn hydrolases)"/>
    <property type="match status" value="1"/>
</dbReference>
<dbReference type="PANTHER" id="PTHR35527:SF2">
    <property type="entry name" value="HYDROLASE"/>
    <property type="match status" value="1"/>
</dbReference>
<organism evidence="11 12">
    <name type="scientific">Candidatus Mediterraneibacter caccavium</name>
    <dbReference type="NCBI Taxonomy" id="2838661"/>
    <lineage>
        <taxon>Bacteria</taxon>
        <taxon>Bacillati</taxon>
        <taxon>Bacillota</taxon>
        <taxon>Clostridia</taxon>
        <taxon>Lachnospirales</taxon>
        <taxon>Lachnospiraceae</taxon>
        <taxon>Mediterraneibacter</taxon>
    </lineage>
</organism>
<keyword evidence="4" id="KW-0443">Lipid metabolism</keyword>
<dbReference type="InterPro" id="IPR029055">
    <property type="entry name" value="Ntn_hydrolases_N"/>
</dbReference>
<proteinExistence type="inferred from homology"/>
<protein>
    <recommendedName>
        <fullName evidence="5">choloylglycine hydrolase</fullName>
        <ecNumber evidence="5">3.5.1.24</ecNumber>
    </recommendedName>
    <alternativeName>
        <fullName evidence="6">Bile salt hydrolase</fullName>
    </alternativeName>
    <alternativeName>
        <fullName evidence="7">Choloylglycine hydrolase</fullName>
    </alternativeName>
</protein>
<evidence type="ECO:0000256" key="6">
    <source>
        <dbReference type="ARBA" id="ARBA00044804"/>
    </source>
</evidence>
<accession>A0A9D2AS89</accession>
<evidence type="ECO:0000256" key="4">
    <source>
        <dbReference type="ARBA" id="ARBA00023098"/>
    </source>
</evidence>
<dbReference type="NCBIfam" id="NF038245">
    <property type="entry name" value="bile_salt_hydro"/>
    <property type="match status" value="1"/>
</dbReference>
<evidence type="ECO:0000256" key="2">
    <source>
        <dbReference type="ARBA" id="ARBA00006625"/>
    </source>
</evidence>
<dbReference type="CDD" id="cd00542">
    <property type="entry name" value="Ntn_PVA"/>
    <property type="match status" value="1"/>
</dbReference>
<evidence type="ECO:0000256" key="3">
    <source>
        <dbReference type="ARBA" id="ARBA00022801"/>
    </source>
</evidence>
<evidence type="ECO:0000256" key="5">
    <source>
        <dbReference type="ARBA" id="ARBA00044769"/>
    </source>
</evidence>
<dbReference type="Proteomes" id="UP000824243">
    <property type="component" value="Unassembled WGS sequence"/>
</dbReference>
<gene>
    <name evidence="11" type="primary">bsh</name>
    <name evidence="11" type="ORF">H9981_03190</name>
</gene>
<dbReference type="GO" id="GO:0006629">
    <property type="term" value="P:lipid metabolic process"/>
    <property type="evidence" value="ECO:0007669"/>
    <property type="project" value="UniProtKB-KW"/>
</dbReference>
<keyword evidence="3 11" id="KW-0378">Hydrolase</keyword>
<dbReference type="InterPro" id="IPR052193">
    <property type="entry name" value="Peptidase_C59"/>
</dbReference>
<evidence type="ECO:0000256" key="8">
    <source>
        <dbReference type="ARBA" id="ARBA00047285"/>
    </source>
</evidence>
<reference evidence="11" key="1">
    <citation type="journal article" date="2021" name="PeerJ">
        <title>Extensive microbial diversity within the chicken gut microbiome revealed by metagenomics and culture.</title>
        <authorList>
            <person name="Gilroy R."/>
            <person name="Ravi A."/>
            <person name="Getino M."/>
            <person name="Pursley I."/>
            <person name="Horton D.L."/>
            <person name="Alikhan N.F."/>
            <person name="Baker D."/>
            <person name="Gharbi K."/>
            <person name="Hall N."/>
            <person name="Watson M."/>
            <person name="Adriaenssens E.M."/>
            <person name="Foster-Nyarko E."/>
            <person name="Jarju S."/>
            <person name="Secka A."/>
            <person name="Antonio M."/>
            <person name="Oren A."/>
            <person name="Chaudhuri R.R."/>
            <person name="La Ragione R."/>
            <person name="Hildebrand F."/>
            <person name="Pallen M.J."/>
        </authorList>
    </citation>
    <scope>NUCLEOTIDE SEQUENCE</scope>
    <source>
        <strain evidence="11">ChiSjej5B23-15282</strain>
    </source>
</reference>
<feature type="domain" description="Choloylglycine hydrolase/NAAA C-terminal" evidence="10">
    <location>
        <begin position="2"/>
        <end position="321"/>
    </location>
</feature>
<dbReference type="Gene3D" id="3.60.60.10">
    <property type="entry name" value="Penicillin V Acylase, Chain A"/>
    <property type="match status" value="1"/>
</dbReference>
<dbReference type="InterPro" id="IPR047711">
    <property type="entry name" value="CBAH"/>
</dbReference>
<dbReference type="PANTHER" id="PTHR35527">
    <property type="entry name" value="CHOLOYLGLYCINE HYDROLASE"/>
    <property type="match status" value="1"/>
</dbReference>
<comment type="catalytic activity">
    <reaction evidence="8">
        <text>cholate + taurine = taurocholate + H2O</text>
        <dbReference type="Rhea" id="RHEA:47108"/>
        <dbReference type="ChEBI" id="CHEBI:15377"/>
        <dbReference type="ChEBI" id="CHEBI:29747"/>
        <dbReference type="ChEBI" id="CHEBI:36257"/>
        <dbReference type="ChEBI" id="CHEBI:507393"/>
    </reaction>
    <physiologicalReaction direction="right-to-left" evidence="8">
        <dbReference type="Rhea" id="RHEA:47110"/>
    </physiologicalReaction>
</comment>